<organism evidence="1 2">
    <name type="scientific">Glossina austeni</name>
    <name type="common">Savannah tsetse fly</name>
    <dbReference type="NCBI Taxonomy" id="7395"/>
    <lineage>
        <taxon>Eukaryota</taxon>
        <taxon>Metazoa</taxon>
        <taxon>Ecdysozoa</taxon>
        <taxon>Arthropoda</taxon>
        <taxon>Hexapoda</taxon>
        <taxon>Insecta</taxon>
        <taxon>Pterygota</taxon>
        <taxon>Neoptera</taxon>
        <taxon>Endopterygota</taxon>
        <taxon>Diptera</taxon>
        <taxon>Brachycera</taxon>
        <taxon>Muscomorpha</taxon>
        <taxon>Hippoboscoidea</taxon>
        <taxon>Glossinidae</taxon>
        <taxon>Glossina</taxon>
    </lineage>
</organism>
<dbReference type="Proteomes" id="UP000078200">
    <property type="component" value="Unassembled WGS sequence"/>
</dbReference>
<reference evidence="1" key="1">
    <citation type="submission" date="2020-05" db="UniProtKB">
        <authorList>
            <consortium name="EnsemblMetazoa"/>
        </authorList>
    </citation>
    <scope>IDENTIFICATION</scope>
    <source>
        <strain evidence="1">TTRI</strain>
    </source>
</reference>
<keyword evidence="2" id="KW-1185">Reference proteome</keyword>
<name>A0A1A9VJ18_GLOAU</name>
<dbReference type="EnsemblMetazoa" id="GAUT038976-RA">
    <property type="protein sequence ID" value="GAUT038976-PA"/>
    <property type="gene ID" value="GAUT038976"/>
</dbReference>
<accession>A0A1A9VJ18</accession>
<sequence>MKNGAYCTSPFMSRRSPKPSFNYSMVVAGLVAAAPMATSSKLSTKSGTSSSPAEVAPAPTLAPAEALLLANSLAIFFNCVISCGPNCSSATYFLKI</sequence>
<evidence type="ECO:0000313" key="2">
    <source>
        <dbReference type="Proteomes" id="UP000078200"/>
    </source>
</evidence>
<proteinExistence type="predicted"/>
<dbReference type="AlphaFoldDB" id="A0A1A9VJ18"/>
<dbReference type="VEuPathDB" id="VectorBase:GAUT038976"/>
<protein>
    <submittedName>
        <fullName evidence="1">Uncharacterized protein</fullName>
    </submittedName>
</protein>
<evidence type="ECO:0000313" key="1">
    <source>
        <dbReference type="EnsemblMetazoa" id="GAUT038976-PA"/>
    </source>
</evidence>